<keyword evidence="10" id="KW-0539">Nucleus</keyword>
<keyword evidence="5" id="KW-0479">Metal-binding</keyword>
<dbReference type="SUPFAM" id="SSF57903">
    <property type="entry name" value="FYVE/PHD zinc finger"/>
    <property type="match status" value="2"/>
</dbReference>
<evidence type="ECO:0000256" key="3">
    <source>
        <dbReference type="ARBA" id="ARBA00022499"/>
    </source>
</evidence>
<dbReference type="InterPro" id="IPR011011">
    <property type="entry name" value="Znf_FYVE_PHD"/>
</dbReference>
<dbReference type="SMART" id="SM00454">
    <property type="entry name" value="SAM"/>
    <property type="match status" value="1"/>
</dbReference>
<keyword evidence="15" id="KW-1185">Reference proteome</keyword>
<evidence type="ECO:0000256" key="8">
    <source>
        <dbReference type="ARBA" id="ARBA00022843"/>
    </source>
</evidence>
<evidence type="ECO:0000256" key="4">
    <source>
        <dbReference type="ARBA" id="ARBA00022553"/>
    </source>
</evidence>
<organism evidence="15 17">
    <name type="scientific">Dinoponera quadriceps</name>
    <name type="common">South American ant</name>
    <dbReference type="NCBI Taxonomy" id="609295"/>
    <lineage>
        <taxon>Eukaryota</taxon>
        <taxon>Metazoa</taxon>
        <taxon>Ecdysozoa</taxon>
        <taxon>Arthropoda</taxon>
        <taxon>Hexapoda</taxon>
        <taxon>Insecta</taxon>
        <taxon>Pterygota</taxon>
        <taxon>Neoptera</taxon>
        <taxon>Endopterygota</taxon>
        <taxon>Hymenoptera</taxon>
        <taxon>Apocrita</taxon>
        <taxon>Aculeata</taxon>
        <taxon>Formicoidea</taxon>
        <taxon>Formicidae</taxon>
        <taxon>Ponerinae</taxon>
        <taxon>Ponerini</taxon>
        <taxon>Dinoponera</taxon>
    </lineage>
</organism>
<feature type="compositionally biased region" description="Low complexity" evidence="12">
    <location>
        <begin position="231"/>
        <end position="248"/>
    </location>
</feature>
<dbReference type="GO" id="GO:0005634">
    <property type="term" value="C:nucleus"/>
    <property type="evidence" value="ECO:0007669"/>
    <property type="project" value="UniProtKB-SubCell"/>
</dbReference>
<evidence type="ECO:0000256" key="7">
    <source>
        <dbReference type="ARBA" id="ARBA00022833"/>
    </source>
</evidence>
<feature type="compositionally biased region" description="Basic and acidic residues" evidence="12">
    <location>
        <begin position="392"/>
        <end position="439"/>
    </location>
</feature>
<feature type="domain" description="PHD-type" evidence="13">
    <location>
        <begin position="518"/>
        <end position="569"/>
    </location>
</feature>
<protein>
    <submittedName>
        <fullName evidence="16 17">Uncharacterized protein LOC106746955 isoform X1</fullName>
    </submittedName>
</protein>
<evidence type="ECO:0000313" key="15">
    <source>
        <dbReference type="Proteomes" id="UP000515204"/>
    </source>
</evidence>
<feature type="domain" description="SAMD1-like winged helix (WH)" evidence="14">
    <location>
        <begin position="4"/>
        <end position="80"/>
    </location>
</feature>
<evidence type="ECO:0000256" key="12">
    <source>
        <dbReference type="SAM" id="MobiDB-lite"/>
    </source>
</evidence>
<evidence type="ECO:0000256" key="10">
    <source>
        <dbReference type="ARBA" id="ARBA00023242"/>
    </source>
</evidence>
<dbReference type="SUPFAM" id="SSF47769">
    <property type="entry name" value="SAM/Pointed domain"/>
    <property type="match status" value="1"/>
</dbReference>
<feature type="compositionally biased region" description="Polar residues" evidence="12">
    <location>
        <begin position="494"/>
        <end position="503"/>
    </location>
</feature>
<dbReference type="OrthoDB" id="10004495at2759"/>
<dbReference type="GO" id="GO:0045892">
    <property type="term" value="P:negative regulation of DNA-templated transcription"/>
    <property type="evidence" value="ECO:0007669"/>
    <property type="project" value="TreeGrafter"/>
</dbReference>
<keyword evidence="7" id="KW-0862">Zinc</keyword>
<dbReference type="Pfam" id="PF00628">
    <property type="entry name" value="PHD"/>
    <property type="match status" value="2"/>
</dbReference>
<accession>A0A6P3XME2</accession>
<evidence type="ECO:0000256" key="5">
    <source>
        <dbReference type="ARBA" id="ARBA00022723"/>
    </source>
</evidence>
<dbReference type="PANTHER" id="PTHR12247:SF139">
    <property type="entry name" value="ATHERIN-RELATED"/>
    <property type="match status" value="1"/>
</dbReference>
<evidence type="ECO:0000256" key="11">
    <source>
        <dbReference type="PROSITE-ProRule" id="PRU00146"/>
    </source>
</evidence>
<dbReference type="GO" id="GO:0042393">
    <property type="term" value="F:histone binding"/>
    <property type="evidence" value="ECO:0007669"/>
    <property type="project" value="TreeGrafter"/>
</dbReference>
<dbReference type="SMART" id="SM00249">
    <property type="entry name" value="PHD"/>
    <property type="match status" value="2"/>
</dbReference>
<evidence type="ECO:0000256" key="2">
    <source>
        <dbReference type="ARBA" id="ARBA00022491"/>
    </source>
</evidence>
<dbReference type="PROSITE" id="PS52014">
    <property type="entry name" value="SAMD1_WH"/>
    <property type="match status" value="1"/>
</dbReference>
<dbReference type="Pfam" id="PF21524">
    <property type="entry name" value="SAMD1_WH"/>
    <property type="match status" value="1"/>
</dbReference>
<dbReference type="InterPro" id="IPR048589">
    <property type="entry name" value="SAMD1-like_WH"/>
</dbReference>
<evidence type="ECO:0000313" key="17">
    <source>
        <dbReference type="RefSeq" id="XP_014479630.1"/>
    </source>
</evidence>
<feature type="compositionally biased region" description="Basic and acidic residues" evidence="12">
    <location>
        <begin position="334"/>
        <end position="351"/>
    </location>
</feature>
<reference evidence="16 17" key="1">
    <citation type="submission" date="2025-04" db="UniProtKB">
        <authorList>
            <consortium name="RefSeq"/>
        </authorList>
    </citation>
    <scope>IDENTIFICATION</scope>
</reference>
<dbReference type="RefSeq" id="XP_014479629.1">
    <property type="nucleotide sequence ID" value="XM_014624143.1"/>
</dbReference>
<keyword evidence="4" id="KW-0597">Phosphoprotein</keyword>
<keyword evidence="6 11" id="KW-0863">Zinc-finger</keyword>
<dbReference type="CTD" id="31254"/>
<evidence type="ECO:0000256" key="1">
    <source>
        <dbReference type="ARBA" id="ARBA00004123"/>
    </source>
</evidence>
<dbReference type="RefSeq" id="XP_014479630.1">
    <property type="nucleotide sequence ID" value="XM_014624144.1"/>
</dbReference>
<dbReference type="InterPro" id="IPR013083">
    <property type="entry name" value="Znf_RING/FYVE/PHD"/>
</dbReference>
<dbReference type="Gene3D" id="1.10.150.50">
    <property type="entry name" value="Transcription Factor, Ets-1"/>
    <property type="match status" value="1"/>
</dbReference>
<feature type="compositionally biased region" description="Polar residues" evidence="12">
    <location>
        <begin position="311"/>
        <end position="330"/>
    </location>
</feature>
<dbReference type="InterPro" id="IPR019787">
    <property type="entry name" value="Znf_PHD-finger"/>
</dbReference>
<keyword evidence="8" id="KW-0832">Ubl conjugation</keyword>
<feature type="compositionally biased region" description="Polar residues" evidence="12">
    <location>
        <begin position="201"/>
        <end position="211"/>
    </location>
</feature>
<dbReference type="GO" id="GO:0008270">
    <property type="term" value="F:zinc ion binding"/>
    <property type="evidence" value="ECO:0007669"/>
    <property type="project" value="UniProtKB-KW"/>
</dbReference>
<gene>
    <name evidence="16 17" type="primary">LOC106746955</name>
</gene>
<feature type="region of interest" description="Disordered" evidence="12">
    <location>
        <begin position="168"/>
        <end position="260"/>
    </location>
</feature>
<evidence type="ECO:0000256" key="6">
    <source>
        <dbReference type="ARBA" id="ARBA00022771"/>
    </source>
</evidence>
<sequence>MQPNPVDSQIGLEQHILEAIDQLRSRKARPDADRICNLLLRKYSVDARDTIADLHRLIEVEKVIQVDYKGHTSYRNASKWSRLQLYKNRPEGFIKEKLNSGMISTAVSELVVGEPDYLDQGVPASRLIEQLLDGKSSPTSRRMVEEFLNKEVSCGNLTRLSNGNYTLVATSDVPTTPDDAPRRDSATSSTTDDVTPAAASRSQQNGNSSATRRLGKGNAAVVAAPVKTPGSCSSSSRSSSRSSNGSAVVRRRKKPMMAEAATTTTTACAAATTTATLSVGLSTVATTAAAAAKTLAAAAAELLYEFDDTDNPATDSGDSNTPRLSRQTSPAKMDQPEDPPKKTAEIVKSDEPMECDDNQERVPVPPPVSLLAEQSPKCNEVAQTTPNLKRPTKAERKQRLFARTEDPMDMKFEDDPRDNKEELEALKEKRDEADRRSSDDREDEEAGRSSTNTSPTPCNVNASGFRSARRKRAKKVFDPSDNNLVKRKRGRQPGSHNKNTLTQDSQDIAKVLIKDGPCRQCSLCAKEKQEALVACRDCTVRAHPSCIYSPEEMLQKANSNWQCERCKSCTVCCETSDAGPLVTCFSCDEAYHYYCHTPRVTTPKSSSKWYCNDCLQKQYKANIVSQNANSINTSRPNTPSNTPVLPPVLSPQVSPARGSDHMEDDAPRDKIDPNIPDASDWSSEQVYQYFARLFPKEAEVFRHQEIDGHSLLLLRRSDVLTGLDLLLGPALKIYRHVLKLQVRRDDPKLYWL</sequence>
<comment type="subcellular location">
    <subcellularLocation>
        <location evidence="1">Nucleus</location>
    </subcellularLocation>
</comment>
<evidence type="ECO:0000256" key="9">
    <source>
        <dbReference type="ARBA" id="ARBA00022853"/>
    </source>
</evidence>
<dbReference type="InterPro" id="IPR013761">
    <property type="entry name" value="SAM/pointed_sf"/>
</dbReference>
<dbReference type="InterPro" id="IPR001965">
    <property type="entry name" value="Znf_PHD"/>
</dbReference>
<keyword evidence="2" id="KW-0678">Repressor</keyword>
<feature type="region of interest" description="Disordered" evidence="12">
    <location>
        <begin position="309"/>
        <end position="503"/>
    </location>
</feature>
<dbReference type="Gene3D" id="3.30.40.10">
    <property type="entry name" value="Zinc/RING finger domain, C3HC4 (zinc finger)"/>
    <property type="match status" value="1"/>
</dbReference>
<proteinExistence type="predicted"/>
<dbReference type="InterPro" id="IPR050548">
    <property type="entry name" value="PcG_chromatin_remod_factors"/>
</dbReference>
<evidence type="ECO:0000259" key="13">
    <source>
        <dbReference type="PROSITE" id="PS50016"/>
    </source>
</evidence>
<dbReference type="GeneID" id="106746955"/>
<evidence type="ECO:0000313" key="16">
    <source>
        <dbReference type="RefSeq" id="XP_014479629.1"/>
    </source>
</evidence>
<feature type="compositionally biased region" description="Low complexity" evidence="12">
    <location>
        <begin position="186"/>
        <end position="200"/>
    </location>
</feature>
<dbReference type="PROSITE" id="PS50016">
    <property type="entry name" value="ZF_PHD_2"/>
    <property type="match status" value="2"/>
</dbReference>
<dbReference type="GO" id="GO:0006325">
    <property type="term" value="P:chromatin organization"/>
    <property type="evidence" value="ECO:0007669"/>
    <property type="project" value="UniProtKB-KW"/>
</dbReference>
<dbReference type="AlphaFoldDB" id="A0A6P3XME2"/>
<feature type="region of interest" description="Disordered" evidence="12">
    <location>
        <begin position="629"/>
        <end position="674"/>
    </location>
</feature>
<feature type="compositionally biased region" description="Basic and acidic residues" evidence="12">
    <location>
        <begin position="658"/>
        <end position="672"/>
    </location>
</feature>
<keyword evidence="9" id="KW-0156">Chromatin regulator</keyword>
<name>A0A6P3XME2_DINQU</name>
<feature type="compositionally biased region" description="Polar residues" evidence="12">
    <location>
        <begin position="629"/>
        <end position="642"/>
    </location>
</feature>
<dbReference type="CDD" id="cd15489">
    <property type="entry name" value="PHD_SF"/>
    <property type="match status" value="1"/>
</dbReference>
<dbReference type="GO" id="GO:0003677">
    <property type="term" value="F:DNA binding"/>
    <property type="evidence" value="ECO:0007669"/>
    <property type="project" value="InterPro"/>
</dbReference>
<feature type="domain" description="PHD-type" evidence="13">
    <location>
        <begin position="566"/>
        <end position="617"/>
    </location>
</feature>
<dbReference type="InterPro" id="IPR001660">
    <property type="entry name" value="SAM"/>
</dbReference>
<dbReference type="PANTHER" id="PTHR12247">
    <property type="entry name" value="POLYCOMB GROUP PROTEIN"/>
    <property type="match status" value="1"/>
</dbReference>
<evidence type="ECO:0000259" key="14">
    <source>
        <dbReference type="PROSITE" id="PS52014"/>
    </source>
</evidence>
<feature type="compositionally biased region" description="Polar residues" evidence="12">
    <location>
        <begin position="451"/>
        <end position="464"/>
    </location>
</feature>
<dbReference type="GO" id="GO:0003682">
    <property type="term" value="F:chromatin binding"/>
    <property type="evidence" value="ECO:0007669"/>
    <property type="project" value="TreeGrafter"/>
</dbReference>
<keyword evidence="3" id="KW-1017">Isopeptide bond</keyword>
<dbReference type="Proteomes" id="UP000515204">
    <property type="component" value="Unplaced"/>
</dbReference>
<dbReference type="KEGG" id="dqu:106746955"/>